<proteinExistence type="predicted"/>
<gene>
    <name evidence="2" type="ORF">COY87_05690</name>
</gene>
<comment type="caution">
    <text evidence="2">The sequence shown here is derived from an EMBL/GenBank/DDBJ whole genome shotgun (WGS) entry which is preliminary data.</text>
</comment>
<keyword evidence="1" id="KW-0812">Transmembrane</keyword>
<dbReference type="EMBL" id="PFLI01000191">
    <property type="protein sequence ID" value="PIY71531.1"/>
    <property type="molecule type" value="Genomic_DNA"/>
</dbReference>
<organism evidence="2 3">
    <name type="scientific">Candidatus Roizmanbacteria bacterium CG_4_10_14_0_8_um_filter_33_9</name>
    <dbReference type="NCBI Taxonomy" id="1974826"/>
    <lineage>
        <taxon>Bacteria</taxon>
        <taxon>Candidatus Roizmaniibacteriota</taxon>
    </lineage>
</organism>
<evidence type="ECO:0000256" key="1">
    <source>
        <dbReference type="SAM" id="Phobius"/>
    </source>
</evidence>
<dbReference type="AlphaFoldDB" id="A0A2M7QHX1"/>
<keyword evidence="1" id="KW-1133">Transmembrane helix</keyword>
<reference evidence="3" key="1">
    <citation type="submission" date="2017-09" db="EMBL/GenBank/DDBJ databases">
        <title>Depth-based differentiation of microbial function through sediment-hosted aquifers and enrichment of novel symbionts in the deep terrestrial subsurface.</title>
        <authorList>
            <person name="Probst A.J."/>
            <person name="Ladd B."/>
            <person name="Jarett J.K."/>
            <person name="Geller-Mcgrath D.E."/>
            <person name="Sieber C.M.K."/>
            <person name="Emerson J.B."/>
            <person name="Anantharaman K."/>
            <person name="Thomas B.C."/>
            <person name="Malmstrom R."/>
            <person name="Stieglmeier M."/>
            <person name="Klingl A."/>
            <person name="Woyke T."/>
            <person name="Ryan C.M."/>
            <person name="Banfield J.F."/>
        </authorList>
    </citation>
    <scope>NUCLEOTIDE SEQUENCE [LARGE SCALE GENOMIC DNA]</scope>
</reference>
<dbReference type="Proteomes" id="UP000229401">
    <property type="component" value="Unassembled WGS sequence"/>
</dbReference>
<keyword evidence="1" id="KW-0472">Membrane</keyword>
<evidence type="ECO:0000313" key="3">
    <source>
        <dbReference type="Proteomes" id="UP000229401"/>
    </source>
</evidence>
<evidence type="ECO:0000313" key="2">
    <source>
        <dbReference type="EMBL" id="PIY71531.1"/>
    </source>
</evidence>
<feature type="transmembrane region" description="Helical" evidence="1">
    <location>
        <begin position="6"/>
        <end position="29"/>
    </location>
</feature>
<name>A0A2M7QHX1_9BACT</name>
<sequence length="142" mass="15974">MNILKYIKIIGVLILSLLVTMIIRSVFYIEDDPQSLRSHPEQYIAQYIGEKIPGGKKGENSQMYASAAQNFNNTLEAVKNAPLNQIAKGTYAQINGDATVVVVKLDEIPYKEYTFNVNGKEIKIRVPEGRDIPTQDMVEKLE</sequence>
<accession>A0A2M7QHX1</accession>
<protein>
    <submittedName>
        <fullName evidence="2">Uncharacterized protein</fullName>
    </submittedName>
</protein>